<keyword evidence="3" id="KW-1185">Reference proteome</keyword>
<proteinExistence type="predicted"/>
<protein>
    <submittedName>
        <fullName evidence="2">Uncharacterized protein</fullName>
    </submittedName>
</protein>
<dbReference type="EMBL" id="JAJFAZ020000003">
    <property type="protein sequence ID" value="KAI5338133.1"/>
    <property type="molecule type" value="Genomic_DNA"/>
</dbReference>
<feature type="region of interest" description="Disordered" evidence="1">
    <location>
        <begin position="120"/>
        <end position="142"/>
    </location>
</feature>
<name>A0AAD4W779_PRUDU</name>
<sequence>MQNGAKTSRLGYQLISALTSSSELGFAQINCGWKDESLHFKMDYSNASDNEVEPNSRAGPGIGAIGKDYTRRERGKAILSSQEDDSLSMTSDSVGVGSSNYDYTHNQPFPYPSYPIPLGKESSSSWKESETQSSNDFAHGQRQPISDPYGWHVKNYMQNYFGDLSFDDYSSQYTYSTHRDDEDSESFEPHRNSMCSMVFGFAPSLMFTICEQNKAADALAAKSYDFFLGLHVLDMEPFFLNDVLVADASSTPNSRLIPM</sequence>
<accession>A0AAD4W779</accession>
<gene>
    <name evidence="2" type="ORF">L3X38_017404</name>
</gene>
<evidence type="ECO:0000313" key="2">
    <source>
        <dbReference type="EMBL" id="KAI5338133.1"/>
    </source>
</evidence>
<dbReference type="Proteomes" id="UP001054821">
    <property type="component" value="Chromosome 3"/>
</dbReference>
<evidence type="ECO:0000313" key="3">
    <source>
        <dbReference type="Proteomes" id="UP001054821"/>
    </source>
</evidence>
<dbReference type="AlphaFoldDB" id="A0AAD4W779"/>
<comment type="caution">
    <text evidence="2">The sequence shown here is derived from an EMBL/GenBank/DDBJ whole genome shotgun (WGS) entry which is preliminary data.</text>
</comment>
<reference evidence="2 3" key="1">
    <citation type="journal article" date="2022" name="G3 (Bethesda)">
        <title>Whole-genome sequence and methylome profiling of the almond [Prunus dulcis (Mill.) D.A. Webb] cultivar 'Nonpareil'.</title>
        <authorList>
            <person name="D'Amico-Willman K.M."/>
            <person name="Ouma W.Z."/>
            <person name="Meulia T."/>
            <person name="Sideli G.M."/>
            <person name="Gradziel T.M."/>
            <person name="Fresnedo-Ramirez J."/>
        </authorList>
    </citation>
    <scope>NUCLEOTIDE SEQUENCE [LARGE SCALE GENOMIC DNA]</scope>
    <source>
        <strain evidence="2">Clone GOH B32 T37-40</strain>
    </source>
</reference>
<feature type="compositionally biased region" description="Low complexity" evidence="1">
    <location>
        <begin position="121"/>
        <end position="134"/>
    </location>
</feature>
<organism evidence="2 3">
    <name type="scientific">Prunus dulcis</name>
    <name type="common">Almond</name>
    <name type="synonym">Amygdalus dulcis</name>
    <dbReference type="NCBI Taxonomy" id="3755"/>
    <lineage>
        <taxon>Eukaryota</taxon>
        <taxon>Viridiplantae</taxon>
        <taxon>Streptophyta</taxon>
        <taxon>Embryophyta</taxon>
        <taxon>Tracheophyta</taxon>
        <taxon>Spermatophyta</taxon>
        <taxon>Magnoliopsida</taxon>
        <taxon>eudicotyledons</taxon>
        <taxon>Gunneridae</taxon>
        <taxon>Pentapetalae</taxon>
        <taxon>rosids</taxon>
        <taxon>fabids</taxon>
        <taxon>Rosales</taxon>
        <taxon>Rosaceae</taxon>
        <taxon>Amygdaloideae</taxon>
        <taxon>Amygdaleae</taxon>
        <taxon>Prunus</taxon>
    </lineage>
</organism>
<evidence type="ECO:0000256" key="1">
    <source>
        <dbReference type="SAM" id="MobiDB-lite"/>
    </source>
</evidence>